<protein>
    <recommendedName>
        <fullName evidence="6">MARVEL domain-containing protein</fullName>
    </recommendedName>
</protein>
<reference evidence="4" key="3">
    <citation type="journal article" date="2021" name="Mol. Plant Pathol.">
        <title>A 20-kb lineage-specific genomic region tames virulence in pathogenic amphidiploid Verticillium longisporum.</title>
        <authorList>
            <person name="Harting R."/>
            <person name="Starke J."/>
            <person name="Kusch H."/>
            <person name="Poggeler S."/>
            <person name="Maurus I."/>
            <person name="Schluter R."/>
            <person name="Landesfeind M."/>
            <person name="Bulla I."/>
            <person name="Nowrousian M."/>
            <person name="de Jonge R."/>
            <person name="Stahlhut G."/>
            <person name="Hoff K.J."/>
            <person name="Asshauer K.P."/>
            <person name="Thurmer A."/>
            <person name="Stanke M."/>
            <person name="Daniel R."/>
            <person name="Morgenstern B."/>
            <person name="Thomma B.P.H.J."/>
            <person name="Kronstad J.W."/>
            <person name="Braus-Stromeyer S.A."/>
            <person name="Braus G.H."/>
        </authorList>
    </citation>
    <scope>NUCLEOTIDE SEQUENCE</scope>
    <source>
        <strain evidence="4">Vl32</strain>
    </source>
</reference>
<accession>A0A0G4KGB1</accession>
<sequence length="300" mass="32898">MFANFEWDPENVPMLKMGIHCLQILLAFVLWCLEIAVFVGDKAEVTGNNGWTFGVCFLSIPAWLYLIMTPRWPKTRKLAEPHAMLAVDAIFTIIWLSAFASQAAYNTANKCGNVCGLSKGIVGLGVIITLLFGASTAVSVYTLRHYRFHGELPGYDKQRIKNDNIDPDKAAFSMAPHDEEAYAPVQMDDHPDHHTDTGYGGGGGGFNDNPYRPGGGSAYGEDDDPNRYGSLPSRHNGPMLDSETEYNSQQTSTVGGRQSSPNPYGGPRQPSPYAPPTAHDDYDDNAPAQFPSANYDRTLR</sequence>
<keyword evidence="2" id="KW-0472">Membrane</keyword>
<dbReference type="EMBL" id="CVQI01000225">
    <property type="protein sequence ID" value="CRJ92984.1"/>
    <property type="molecule type" value="Genomic_DNA"/>
</dbReference>
<keyword evidence="2" id="KW-1133">Transmembrane helix</keyword>
<dbReference type="Proteomes" id="UP000045706">
    <property type="component" value="Unassembled WGS sequence"/>
</dbReference>
<feature type="transmembrane region" description="Helical" evidence="2">
    <location>
        <begin position="121"/>
        <end position="143"/>
    </location>
</feature>
<dbReference type="OrthoDB" id="5284712at2759"/>
<reference evidence="5" key="2">
    <citation type="submission" date="2015-05" db="EMBL/GenBank/DDBJ databases">
        <authorList>
            <person name="Fogelqvist Johan"/>
        </authorList>
    </citation>
    <scope>NUCLEOTIDE SEQUENCE [LARGE SCALE GENOMIC DNA]</scope>
</reference>
<feature type="compositionally biased region" description="Basic and acidic residues" evidence="1">
    <location>
        <begin position="187"/>
        <end position="196"/>
    </location>
</feature>
<gene>
    <name evidence="3" type="ORF">BN1723_008552</name>
    <name evidence="4" type="ORF">HYQ45_012412</name>
</gene>
<feature type="transmembrane region" description="Helical" evidence="2">
    <location>
        <begin position="51"/>
        <end position="70"/>
    </location>
</feature>
<dbReference type="EMBL" id="JAEMWZ010000285">
    <property type="protein sequence ID" value="KAG7127770.1"/>
    <property type="molecule type" value="Genomic_DNA"/>
</dbReference>
<organism evidence="3 5">
    <name type="scientific">Verticillium longisporum</name>
    <name type="common">Verticillium dahliae var. longisporum</name>
    <dbReference type="NCBI Taxonomy" id="100787"/>
    <lineage>
        <taxon>Eukaryota</taxon>
        <taxon>Fungi</taxon>
        <taxon>Dikarya</taxon>
        <taxon>Ascomycota</taxon>
        <taxon>Pezizomycotina</taxon>
        <taxon>Sordariomycetes</taxon>
        <taxon>Hypocreomycetidae</taxon>
        <taxon>Glomerellales</taxon>
        <taxon>Plectosphaerellaceae</taxon>
        <taxon>Verticillium</taxon>
    </lineage>
</organism>
<dbReference type="AlphaFoldDB" id="A0A0G4KGB1"/>
<proteinExistence type="predicted"/>
<reference evidence="3" key="1">
    <citation type="submission" date="2015-05" db="EMBL/GenBank/DDBJ databases">
        <authorList>
            <person name="Wang D.B."/>
            <person name="Wang M."/>
        </authorList>
    </citation>
    <scope>NUCLEOTIDE SEQUENCE [LARGE SCALE GENOMIC DNA]</scope>
    <source>
        <strain evidence="3">VL2</strain>
    </source>
</reference>
<feature type="transmembrane region" description="Helical" evidence="2">
    <location>
        <begin position="82"/>
        <end position="101"/>
    </location>
</feature>
<feature type="region of interest" description="Disordered" evidence="1">
    <location>
        <begin position="186"/>
        <end position="300"/>
    </location>
</feature>
<name>A0A0G4KGB1_VERLO</name>
<evidence type="ECO:0000313" key="4">
    <source>
        <dbReference type="EMBL" id="KAG7127770.1"/>
    </source>
</evidence>
<evidence type="ECO:0000313" key="5">
    <source>
        <dbReference type="Proteomes" id="UP000045706"/>
    </source>
</evidence>
<keyword evidence="2" id="KW-0812">Transmembrane</keyword>
<evidence type="ECO:0000256" key="1">
    <source>
        <dbReference type="SAM" id="MobiDB-lite"/>
    </source>
</evidence>
<evidence type="ECO:0008006" key="6">
    <source>
        <dbReference type="Google" id="ProtNLM"/>
    </source>
</evidence>
<feature type="transmembrane region" description="Helical" evidence="2">
    <location>
        <begin position="21"/>
        <end position="39"/>
    </location>
</feature>
<feature type="compositionally biased region" description="Polar residues" evidence="1">
    <location>
        <begin position="245"/>
        <end position="262"/>
    </location>
</feature>
<dbReference type="PANTHER" id="PTHR37451">
    <property type="entry name" value="MARVEL DOMAIN"/>
    <property type="match status" value="1"/>
</dbReference>
<evidence type="ECO:0000256" key="2">
    <source>
        <dbReference type="SAM" id="Phobius"/>
    </source>
</evidence>
<dbReference type="PANTHER" id="PTHR37451:SF3">
    <property type="entry name" value="MARVEL DOMAIN-CONTAINING PROTEIN"/>
    <property type="match status" value="1"/>
</dbReference>
<evidence type="ECO:0000313" key="3">
    <source>
        <dbReference type="EMBL" id="CRJ92984.1"/>
    </source>
</evidence>
<dbReference type="Proteomes" id="UP000689129">
    <property type="component" value="Unassembled WGS sequence"/>
</dbReference>